<evidence type="ECO:0000313" key="3">
    <source>
        <dbReference type="Proteomes" id="UP000245884"/>
    </source>
</evidence>
<dbReference type="Proteomes" id="UP000245884">
    <property type="component" value="Unassembled WGS sequence"/>
</dbReference>
<evidence type="ECO:0000313" key="2">
    <source>
        <dbReference type="EMBL" id="PWN28185.1"/>
    </source>
</evidence>
<reference evidence="2 3" key="1">
    <citation type="journal article" date="2018" name="Mol. Biol. Evol.">
        <title>Broad Genomic Sampling Reveals a Smut Pathogenic Ancestry of the Fungal Clade Ustilaginomycotina.</title>
        <authorList>
            <person name="Kijpornyongpan T."/>
            <person name="Mondo S.J."/>
            <person name="Barry K."/>
            <person name="Sandor L."/>
            <person name="Lee J."/>
            <person name="Lipzen A."/>
            <person name="Pangilinan J."/>
            <person name="LaButti K."/>
            <person name="Hainaut M."/>
            <person name="Henrissat B."/>
            <person name="Grigoriev I.V."/>
            <person name="Spatafora J.W."/>
            <person name="Aime M.C."/>
        </authorList>
    </citation>
    <scope>NUCLEOTIDE SEQUENCE [LARGE SCALE GENOMIC DNA]</scope>
    <source>
        <strain evidence="2 3">MCA 5214</strain>
    </source>
</reference>
<accession>A0A316UYG8</accession>
<dbReference type="GeneID" id="37026552"/>
<gene>
    <name evidence="2" type="ORF">BDZ90DRAFT_226902</name>
</gene>
<name>A0A316UYG8_9BASI</name>
<organism evidence="2 3">
    <name type="scientific">Jaminaea rosea</name>
    <dbReference type="NCBI Taxonomy" id="1569628"/>
    <lineage>
        <taxon>Eukaryota</taxon>
        <taxon>Fungi</taxon>
        <taxon>Dikarya</taxon>
        <taxon>Basidiomycota</taxon>
        <taxon>Ustilaginomycotina</taxon>
        <taxon>Exobasidiomycetes</taxon>
        <taxon>Microstromatales</taxon>
        <taxon>Microstromatales incertae sedis</taxon>
        <taxon>Jaminaea</taxon>
    </lineage>
</organism>
<dbReference type="RefSeq" id="XP_025362797.1">
    <property type="nucleotide sequence ID" value="XM_025504729.1"/>
</dbReference>
<evidence type="ECO:0000256" key="1">
    <source>
        <dbReference type="SAM" id="SignalP"/>
    </source>
</evidence>
<keyword evidence="1" id="KW-0732">Signal</keyword>
<sequence>MRLIFLSLTAVAVAGRLALASIASAEVDLEAKGEPTHQLKLEAHVAKLDPTLKASVKSRAKADQNRLRQRSAALAEGAVKVQGTVKARKNCRSTHTIPGYASQGSAVK</sequence>
<protein>
    <submittedName>
        <fullName evidence="2">Uncharacterized protein</fullName>
    </submittedName>
</protein>
<keyword evidence="3" id="KW-1185">Reference proteome</keyword>
<feature type="chain" id="PRO_5016281772" evidence="1">
    <location>
        <begin position="26"/>
        <end position="108"/>
    </location>
</feature>
<dbReference type="EMBL" id="KZ819666">
    <property type="protein sequence ID" value="PWN28185.1"/>
    <property type="molecule type" value="Genomic_DNA"/>
</dbReference>
<dbReference type="AlphaFoldDB" id="A0A316UYG8"/>
<proteinExistence type="predicted"/>
<feature type="signal peptide" evidence="1">
    <location>
        <begin position="1"/>
        <end position="25"/>
    </location>
</feature>